<dbReference type="OrthoDB" id="9778777at2"/>
<reference evidence="3 4" key="1">
    <citation type="submission" date="2016-09" db="EMBL/GenBank/DDBJ databases">
        <authorList>
            <person name="Capua I."/>
            <person name="De Benedictis P."/>
            <person name="Joannis T."/>
            <person name="Lombin L.H."/>
            <person name="Cattoli G."/>
        </authorList>
    </citation>
    <scope>NUCLEOTIDE SEQUENCE [LARGE SCALE GENOMIC DNA]</scope>
    <source>
        <strain evidence="3 4">GluBS11</strain>
    </source>
</reference>
<keyword evidence="1" id="KW-0732">Signal</keyword>
<dbReference type="AlphaFoldDB" id="A0A1D3TPA5"/>
<dbReference type="RefSeq" id="WP_091229302.1">
    <property type="nucleotide sequence ID" value="NZ_FMKA01000001.1"/>
</dbReference>
<dbReference type="InterPro" id="IPR000572">
    <property type="entry name" value="OxRdtase_Mopterin-bd_dom"/>
</dbReference>
<proteinExistence type="predicted"/>
<evidence type="ECO:0000313" key="3">
    <source>
        <dbReference type="EMBL" id="SCP95230.1"/>
    </source>
</evidence>
<dbReference type="PANTHER" id="PTHR43032">
    <property type="entry name" value="PROTEIN-METHIONINE-SULFOXIDE REDUCTASE"/>
    <property type="match status" value="1"/>
</dbReference>
<dbReference type="EMBL" id="FMKA01000001">
    <property type="protein sequence ID" value="SCP95230.1"/>
    <property type="molecule type" value="Genomic_DNA"/>
</dbReference>
<keyword evidence="4" id="KW-1185">Reference proteome</keyword>
<organism evidence="3 4">
    <name type="scientific">Anaerobium acetethylicum</name>
    <dbReference type="NCBI Taxonomy" id="1619234"/>
    <lineage>
        <taxon>Bacteria</taxon>
        <taxon>Bacillati</taxon>
        <taxon>Bacillota</taxon>
        <taxon>Clostridia</taxon>
        <taxon>Lachnospirales</taxon>
        <taxon>Lachnospiraceae</taxon>
        <taxon>Anaerobium</taxon>
    </lineage>
</organism>
<name>A0A1D3TPA5_9FIRM</name>
<accession>A0A1D3TPA5</accession>
<protein>
    <submittedName>
        <fullName evidence="3">Oxidoreductase molybdopterin binding domain-containing protein</fullName>
    </submittedName>
</protein>
<dbReference type="STRING" id="1619234.SAMN05421730_1001410"/>
<evidence type="ECO:0000259" key="2">
    <source>
        <dbReference type="Pfam" id="PF00174"/>
    </source>
</evidence>
<sequence length="221" mass="25004">MRKVFCCILSFVCIFFLNACRSTGTTDTDGISSATEERYQELEIREYNGIRLDPSIGPRDNSIQGIQEVDINSYVLKVSGLVEKPDSLRYEDVLALPSYEKLITLYCVEGWEATVLWKGVLLKDIIDLAGADGKANTVIFHSVDGYTTSQPLQNIIDKNMILAYSANKLDLPPALGYPFIVVAEDKPGYKWARWVNEIELSDNEEYEGYWESRGYSDQVEE</sequence>
<evidence type="ECO:0000313" key="4">
    <source>
        <dbReference type="Proteomes" id="UP000199315"/>
    </source>
</evidence>
<dbReference type="Pfam" id="PF00174">
    <property type="entry name" value="Oxidored_molyb"/>
    <property type="match status" value="1"/>
</dbReference>
<dbReference type="InterPro" id="IPR036374">
    <property type="entry name" value="OxRdtase_Mopterin-bd_sf"/>
</dbReference>
<dbReference type="SUPFAM" id="SSF56524">
    <property type="entry name" value="Oxidoreductase molybdopterin-binding domain"/>
    <property type="match status" value="1"/>
</dbReference>
<feature type="signal peptide" evidence="1">
    <location>
        <begin position="1"/>
        <end position="19"/>
    </location>
</feature>
<gene>
    <name evidence="3" type="ORF">SAMN05421730_1001410</name>
</gene>
<dbReference type="Proteomes" id="UP000199315">
    <property type="component" value="Unassembled WGS sequence"/>
</dbReference>
<dbReference type="Gene3D" id="3.90.420.10">
    <property type="entry name" value="Oxidoreductase, molybdopterin-binding domain"/>
    <property type="match status" value="1"/>
</dbReference>
<feature type="domain" description="Oxidoreductase molybdopterin-binding" evidence="2">
    <location>
        <begin position="66"/>
        <end position="210"/>
    </location>
</feature>
<dbReference type="PANTHER" id="PTHR43032:SF2">
    <property type="entry name" value="BLL0505 PROTEIN"/>
    <property type="match status" value="1"/>
</dbReference>
<dbReference type="CDD" id="cd00321">
    <property type="entry name" value="SO_family_Moco"/>
    <property type="match status" value="1"/>
</dbReference>
<evidence type="ECO:0000256" key="1">
    <source>
        <dbReference type="SAM" id="SignalP"/>
    </source>
</evidence>
<feature type="chain" id="PRO_5038632791" evidence="1">
    <location>
        <begin position="20"/>
        <end position="221"/>
    </location>
</feature>